<feature type="region of interest" description="Disordered" evidence="1">
    <location>
        <begin position="203"/>
        <end position="348"/>
    </location>
</feature>
<keyword evidence="3" id="KW-1185">Reference proteome</keyword>
<name>A0ABN9XSC3_9DINO</name>
<feature type="region of interest" description="Disordered" evidence="1">
    <location>
        <begin position="415"/>
        <end position="437"/>
    </location>
</feature>
<evidence type="ECO:0000313" key="2">
    <source>
        <dbReference type="EMBL" id="CAK0902796.1"/>
    </source>
</evidence>
<sequence>IEEASNIPPLVLHVIYFSHFGPSCFVARGPAGKVTPLRLVSGDLRRAEGGHCDVRRHRLPRAARPSRGVSRLPRRRLAQRVCGRATVRRAAVAQSHDLWVHTRHGRVAVTQETLRVGRRGQRGGRGPRPGAELPRGVVPRGGRMLVRRIGRAPRRVFASPHRRPAGCGACRVEAERARPRVHPNNRHGLRGGGRAVCTLAGAHPASPHPRRGAGRAGGPARCPGVRRGRPALRRASSGWRRCRRGQSTASAEAQARREEEPARADLRVARRVGQPGVDDRQRLQQGAARHARGDGGGVGAPRPAACPRGGDRQGVEGVPASLRGREGLRGRGARRAEDAGPARPHRQQAHVEVSAAGVARLLGGAWAPASPARSRERGVHRGMAVDGCCHNRGARERCCDMWQQRLGRHVRHLRASTGQSGKDVNGERAEKSNGIKRHEGKESYVAVFLRPLYTM</sequence>
<accession>A0ABN9XSC3</accession>
<organism evidence="2 3">
    <name type="scientific">Prorocentrum cordatum</name>
    <dbReference type="NCBI Taxonomy" id="2364126"/>
    <lineage>
        <taxon>Eukaryota</taxon>
        <taxon>Sar</taxon>
        <taxon>Alveolata</taxon>
        <taxon>Dinophyceae</taxon>
        <taxon>Prorocentrales</taxon>
        <taxon>Prorocentraceae</taxon>
        <taxon>Prorocentrum</taxon>
    </lineage>
</organism>
<comment type="caution">
    <text evidence="2">The sequence shown here is derived from an EMBL/GenBank/DDBJ whole genome shotgun (WGS) entry which is preliminary data.</text>
</comment>
<gene>
    <name evidence="2" type="ORF">PCOR1329_LOCUS79296</name>
</gene>
<feature type="compositionally biased region" description="Basic and acidic residues" evidence="1">
    <location>
        <begin position="323"/>
        <end position="340"/>
    </location>
</feature>
<feature type="compositionally biased region" description="Basic and acidic residues" evidence="1">
    <location>
        <begin position="254"/>
        <end position="268"/>
    </location>
</feature>
<evidence type="ECO:0000313" key="3">
    <source>
        <dbReference type="Proteomes" id="UP001189429"/>
    </source>
</evidence>
<reference evidence="2" key="1">
    <citation type="submission" date="2023-10" db="EMBL/GenBank/DDBJ databases">
        <authorList>
            <person name="Chen Y."/>
            <person name="Shah S."/>
            <person name="Dougan E. K."/>
            <person name="Thang M."/>
            <person name="Chan C."/>
        </authorList>
    </citation>
    <scope>NUCLEOTIDE SEQUENCE [LARGE SCALE GENOMIC DNA]</scope>
</reference>
<dbReference type="Proteomes" id="UP001189429">
    <property type="component" value="Unassembled WGS sequence"/>
</dbReference>
<evidence type="ECO:0000256" key="1">
    <source>
        <dbReference type="SAM" id="MobiDB-lite"/>
    </source>
</evidence>
<feature type="non-terminal residue" evidence="2">
    <location>
        <position position="1"/>
    </location>
</feature>
<dbReference type="EMBL" id="CAUYUJ010021119">
    <property type="protein sequence ID" value="CAK0902796.1"/>
    <property type="molecule type" value="Genomic_DNA"/>
</dbReference>
<feature type="compositionally biased region" description="Basic and acidic residues" evidence="1">
    <location>
        <begin position="424"/>
        <end position="437"/>
    </location>
</feature>
<proteinExistence type="predicted"/>
<protein>
    <submittedName>
        <fullName evidence="2">Uncharacterized protein</fullName>
    </submittedName>
</protein>
<feature type="region of interest" description="Disordered" evidence="1">
    <location>
        <begin position="118"/>
        <end position="138"/>
    </location>
</feature>